<evidence type="ECO:0000259" key="12">
    <source>
        <dbReference type="Pfam" id="PF01743"/>
    </source>
</evidence>
<dbReference type="GO" id="GO:0046872">
    <property type="term" value="F:metal ion binding"/>
    <property type="evidence" value="ECO:0007669"/>
    <property type="project" value="UniProtKB-KW"/>
</dbReference>
<keyword evidence="8" id="KW-0067">ATP-binding</keyword>
<name>A0A7S9HCN7_9ALTE</name>
<dbReference type="PANTHER" id="PTHR47545:SF1">
    <property type="entry name" value="MULTIFUNCTIONAL CCA PROTEIN"/>
    <property type="match status" value="1"/>
</dbReference>
<keyword evidence="9" id="KW-0460">Magnesium</keyword>
<feature type="domain" description="tRNA nucleotidyltransferase/poly(A) polymerase RNA and SrmB- binding" evidence="13">
    <location>
        <begin position="149"/>
        <end position="212"/>
    </location>
</feature>
<evidence type="ECO:0000313" key="15">
    <source>
        <dbReference type="Proteomes" id="UP000595095"/>
    </source>
</evidence>
<evidence type="ECO:0000256" key="8">
    <source>
        <dbReference type="ARBA" id="ARBA00022840"/>
    </source>
</evidence>
<dbReference type="InterPro" id="IPR050124">
    <property type="entry name" value="tRNA_CCA-adding_enzyme"/>
</dbReference>
<evidence type="ECO:0000256" key="4">
    <source>
        <dbReference type="ARBA" id="ARBA00022695"/>
    </source>
</evidence>
<dbReference type="InterPro" id="IPR012006">
    <property type="entry name" value="CCA_bact"/>
</dbReference>
<feature type="domain" description="Poly A polymerase head" evidence="12">
    <location>
        <begin position="3"/>
        <end position="122"/>
    </location>
</feature>
<dbReference type="RefSeq" id="WP_195810153.1">
    <property type="nucleotide sequence ID" value="NZ_CP064795.1"/>
</dbReference>
<keyword evidence="7" id="KW-0692">RNA repair</keyword>
<keyword evidence="15" id="KW-1185">Reference proteome</keyword>
<keyword evidence="4" id="KW-0548">Nucleotidyltransferase</keyword>
<dbReference type="Pfam" id="PF12627">
    <property type="entry name" value="PolyA_pol_RNAbd"/>
    <property type="match status" value="1"/>
</dbReference>
<evidence type="ECO:0000256" key="10">
    <source>
        <dbReference type="ARBA" id="ARBA00022884"/>
    </source>
</evidence>
<dbReference type="GO" id="GO:0001680">
    <property type="term" value="P:tRNA 3'-terminal CCA addition"/>
    <property type="evidence" value="ECO:0007669"/>
    <property type="project" value="InterPro"/>
</dbReference>
<comment type="cofactor">
    <cofactor evidence="1">
        <name>Mg(2+)</name>
        <dbReference type="ChEBI" id="CHEBI:18420"/>
    </cofactor>
</comment>
<dbReference type="KEGG" id="smaa:IT774_13095"/>
<dbReference type="GO" id="GO:0004810">
    <property type="term" value="F:CCA tRNA nucleotidyltransferase activity"/>
    <property type="evidence" value="ECO:0007669"/>
    <property type="project" value="InterPro"/>
</dbReference>
<dbReference type="GO" id="GO:0042245">
    <property type="term" value="P:RNA repair"/>
    <property type="evidence" value="ECO:0007669"/>
    <property type="project" value="UniProtKB-KW"/>
</dbReference>
<dbReference type="Pfam" id="PF01743">
    <property type="entry name" value="PolyA_pol"/>
    <property type="match status" value="1"/>
</dbReference>
<dbReference type="AlphaFoldDB" id="A0A7S9HCN7"/>
<gene>
    <name evidence="14" type="ORF">IT774_13095</name>
</gene>
<dbReference type="PIRSF" id="PIRSF000813">
    <property type="entry name" value="CCA_bact"/>
    <property type="match status" value="1"/>
</dbReference>
<keyword evidence="3" id="KW-0819">tRNA processing</keyword>
<dbReference type="InterPro" id="IPR032828">
    <property type="entry name" value="PolyA_RNA-bd"/>
</dbReference>
<evidence type="ECO:0000256" key="9">
    <source>
        <dbReference type="ARBA" id="ARBA00022842"/>
    </source>
</evidence>
<dbReference type="Proteomes" id="UP000595095">
    <property type="component" value="Chromosome"/>
</dbReference>
<evidence type="ECO:0000256" key="6">
    <source>
        <dbReference type="ARBA" id="ARBA00022741"/>
    </source>
</evidence>
<evidence type="ECO:0000313" key="14">
    <source>
        <dbReference type="EMBL" id="QPG05062.1"/>
    </source>
</evidence>
<comment type="similarity">
    <text evidence="11">Belongs to the tRNA nucleotidyltransferase/poly(A) polymerase family.</text>
</comment>
<evidence type="ECO:0000256" key="3">
    <source>
        <dbReference type="ARBA" id="ARBA00022694"/>
    </source>
</evidence>
<protein>
    <submittedName>
        <fullName evidence="14">CCA tRNA nucleotidyltransferase</fullName>
    </submittedName>
</protein>
<keyword evidence="6" id="KW-0547">Nucleotide-binding</keyword>
<dbReference type="EMBL" id="CP064795">
    <property type="protein sequence ID" value="QPG05062.1"/>
    <property type="molecule type" value="Genomic_DNA"/>
</dbReference>
<keyword evidence="10 11" id="KW-0694">RNA-binding</keyword>
<evidence type="ECO:0000256" key="7">
    <source>
        <dbReference type="ARBA" id="ARBA00022800"/>
    </source>
</evidence>
<sequence length="365" mass="40882">MKTYLVGGAVRDELLNRPVTEKDWVVTGATEQMMLERGFTRVGKDFPVFLHPQTKDEHALARLERKTGKGYTGFVCEAGPEVTLEEDLQRRDLTINAMAKDSNGQIIDPYQGQQDLADRTLRHVSAAFSEDPLRIFRVARFAARYHLVGFTVAPETEQLMQQMAATGMLSELTAERVWQETRRAVMEDQGSVFFGVLNSAHSLNDWFPELTPFTPERVKPLKLACKDNAELPTRMACLTGLMSPDEASALVKRLKCPNPVSELAELAAHYCPALLSSPDPRQLLDIFNRCDAWRRPDRFNLLHQVTGYIGKAQLINWPAAIILQAHQHASAVDVQQIIAAGHKGAQIKMALENARLQVIEKILSN</sequence>
<dbReference type="InterPro" id="IPR043519">
    <property type="entry name" value="NT_sf"/>
</dbReference>
<reference evidence="14 15" key="1">
    <citation type="submission" date="2020-11" db="EMBL/GenBank/DDBJ databases">
        <title>Complete genome sequence for Salinimonas sp. strain G2-b.</title>
        <authorList>
            <person name="Park S.-J."/>
        </authorList>
    </citation>
    <scope>NUCLEOTIDE SEQUENCE [LARGE SCALE GENOMIC DNA]</scope>
    <source>
        <strain evidence="14 15">G2-b</strain>
    </source>
</reference>
<evidence type="ECO:0000259" key="13">
    <source>
        <dbReference type="Pfam" id="PF12627"/>
    </source>
</evidence>
<dbReference type="GO" id="GO:0005524">
    <property type="term" value="F:ATP binding"/>
    <property type="evidence" value="ECO:0007669"/>
    <property type="project" value="UniProtKB-KW"/>
</dbReference>
<dbReference type="SUPFAM" id="SSF81891">
    <property type="entry name" value="Poly A polymerase C-terminal region-like"/>
    <property type="match status" value="1"/>
</dbReference>
<dbReference type="Gene3D" id="3.30.460.10">
    <property type="entry name" value="Beta Polymerase, domain 2"/>
    <property type="match status" value="1"/>
</dbReference>
<keyword evidence="2 11" id="KW-0808">Transferase</keyword>
<dbReference type="GO" id="GO:0003723">
    <property type="term" value="F:RNA binding"/>
    <property type="evidence" value="ECO:0007669"/>
    <property type="project" value="UniProtKB-KW"/>
</dbReference>
<keyword evidence="5" id="KW-0479">Metal-binding</keyword>
<dbReference type="SUPFAM" id="SSF81301">
    <property type="entry name" value="Nucleotidyltransferase"/>
    <property type="match status" value="1"/>
</dbReference>
<proteinExistence type="inferred from homology"/>
<accession>A0A7S9HCN7</accession>
<dbReference type="Gene3D" id="1.10.3090.10">
    <property type="entry name" value="cca-adding enzyme, domain 2"/>
    <property type="match status" value="1"/>
</dbReference>
<dbReference type="PANTHER" id="PTHR47545">
    <property type="entry name" value="MULTIFUNCTIONAL CCA PROTEIN"/>
    <property type="match status" value="1"/>
</dbReference>
<evidence type="ECO:0000256" key="5">
    <source>
        <dbReference type="ARBA" id="ARBA00022723"/>
    </source>
</evidence>
<evidence type="ECO:0000256" key="11">
    <source>
        <dbReference type="RuleBase" id="RU003953"/>
    </source>
</evidence>
<evidence type="ECO:0000256" key="2">
    <source>
        <dbReference type="ARBA" id="ARBA00022679"/>
    </source>
</evidence>
<organism evidence="14 15">
    <name type="scientific">Salinimonas marina</name>
    <dbReference type="NCBI Taxonomy" id="2785918"/>
    <lineage>
        <taxon>Bacteria</taxon>
        <taxon>Pseudomonadati</taxon>
        <taxon>Pseudomonadota</taxon>
        <taxon>Gammaproteobacteria</taxon>
        <taxon>Alteromonadales</taxon>
        <taxon>Alteromonadaceae</taxon>
        <taxon>Alteromonas/Salinimonas group</taxon>
        <taxon>Salinimonas</taxon>
    </lineage>
</organism>
<dbReference type="InterPro" id="IPR002646">
    <property type="entry name" value="PolA_pol_head_dom"/>
</dbReference>
<evidence type="ECO:0000256" key="1">
    <source>
        <dbReference type="ARBA" id="ARBA00001946"/>
    </source>
</evidence>